<organism evidence="2 3">
    <name type="scientific">Povalibacter uvarum</name>
    <dbReference type="NCBI Taxonomy" id="732238"/>
    <lineage>
        <taxon>Bacteria</taxon>
        <taxon>Pseudomonadati</taxon>
        <taxon>Pseudomonadota</taxon>
        <taxon>Gammaproteobacteria</taxon>
        <taxon>Steroidobacterales</taxon>
        <taxon>Steroidobacteraceae</taxon>
        <taxon>Povalibacter</taxon>
    </lineage>
</organism>
<dbReference type="PROSITE" id="PS50035">
    <property type="entry name" value="PLD"/>
    <property type="match status" value="2"/>
</dbReference>
<dbReference type="EC" id="2.7.8.-" evidence="2"/>
<dbReference type="GO" id="GO:0032049">
    <property type="term" value="P:cardiolipin biosynthetic process"/>
    <property type="evidence" value="ECO:0007669"/>
    <property type="project" value="UniProtKB-ARBA"/>
</dbReference>
<dbReference type="CDD" id="cd09111">
    <property type="entry name" value="PLDc_ymdC_like_1"/>
    <property type="match status" value="1"/>
</dbReference>
<protein>
    <submittedName>
        <fullName evidence="2">Putative cardiolipin synthase</fullName>
        <ecNumber evidence="2">2.7.8.-</ecNumber>
    </submittedName>
</protein>
<dbReference type="PANTHER" id="PTHR21248:SF12">
    <property type="entry name" value="CARDIOLIPIN SYNTHASE C"/>
    <property type="match status" value="1"/>
</dbReference>
<name>A0A841HPP0_9GAMM</name>
<keyword evidence="3" id="KW-1185">Reference proteome</keyword>
<proteinExistence type="predicted"/>
<evidence type="ECO:0000313" key="3">
    <source>
        <dbReference type="Proteomes" id="UP000588068"/>
    </source>
</evidence>
<reference evidence="2 3" key="1">
    <citation type="submission" date="2020-08" db="EMBL/GenBank/DDBJ databases">
        <title>Genomic Encyclopedia of Type Strains, Phase IV (KMG-IV): sequencing the most valuable type-strain genomes for metagenomic binning, comparative biology and taxonomic classification.</title>
        <authorList>
            <person name="Goeker M."/>
        </authorList>
    </citation>
    <scope>NUCLEOTIDE SEQUENCE [LARGE SCALE GENOMIC DNA]</scope>
    <source>
        <strain evidence="2 3">DSM 26723</strain>
    </source>
</reference>
<gene>
    <name evidence="2" type="ORF">HNQ60_004027</name>
</gene>
<evidence type="ECO:0000313" key="2">
    <source>
        <dbReference type="EMBL" id="MBB6095137.1"/>
    </source>
</evidence>
<dbReference type="SUPFAM" id="SSF56024">
    <property type="entry name" value="Phospholipase D/nuclease"/>
    <property type="match status" value="2"/>
</dbReference>
<dbReference type="InterPro" id="IPR001736">
    <property type="entry name" value="PLipase_D/transphosphatidylase"/>
</dbReference>
<dbReference type="SMART" id="SM00155">
    <property type="entry name" value="PLDc"/>
    <property type="match status" value="2"/>
</dbReference>
<keyword evidence="2" id="KW-0808">Transferase</keyword>
<accession>A0A841HPP0</accession>
<sequence>MIRFRSAKKIPSAALPVASDAPLDRLFAVERETWPGHSGVRLVPDGTDAFALRALSARAAVRSLDLQYYIWHSDSTGRYLAHEALLAADRGVRVRLLLDDMDARSRDVVLMALDQHPQIEIRLFNPFATRSGALRTLRELFSRGSRLNHRMHNKAWIADGRIALVGGRNIGDEYFAASENVNFVDLDVLLAGRAVEEAERSFDAYWNCESAVPIARLRRAARNRMTLDEVRRLALDAIAARANDDYVQRLRESQRIEQMVRGEYELSWSGGVTIIADDPRKAVKRAKDIGPGVLQSLTLAFEGAREELLLISPYFVPGAGGTQQLQRKAAATRVAVLTNSLAATDVAAVHSGYSRYRKALLQGGVRLFELKQAPEEELGEDDRPPRMRIGSSKASLHTKAAIIDRQRTFVGSFNLDPRSATLNCEMGAWIEHPVIAAQMVALFELGALPQRSFAVTLDPAGHLVWSESAAGSTIQYDRDPHASWRRRLVTWLLRHLPIESQL</sequence>
<comment type="caution">
    <text evidence="2">The sequence shown here is derived from an EMBL/GenBank/DDBJ whole genome shotgun (WGS) entry which is preliminary data.</text>
</comment>
<dbReference type="GO" id="GO:0030572">
    <property type="term" value="F:phosphatidyltransferase activity"/>
    <property type="evidence" value="ECO:0007669"/>
    <property type="project" value="UniProtKB-ARBA"/>
</dbReference>
<feature type="domain" description="PLD phosphodiesterase" evidence="1">
    <location>
        <begin position="147"/>
        <end position="174"/>
    </location>
</feature>
<dbReference type="Proteomes" id="UP000588068">
    <property type="component" value="Unassembled WGS sequence"/>
</dbReference>
<dbReference type="RefSeq" id="WP_184334542.1">
    <property type="nucleotide sequence ID" value="NZ_JACHHZ010000005.1"/>
</dbReference>
<dbReference type="AlphaFoldDB" id="A0A841HPP0"/>
<dbReference type="PANTHER" id="PTHR21248">
    <property type="entry name" value="CARDIOLIPIN SYNTHASE"/>
    <property type="match status" value="1"/>
</dbReference>
<evidence type="ECO:0000259" key="1">
    <source>
        <dbReference type="PROSITE" id="PS50035"/>
    </source>
</evidence>
<dbReference type="Gene3D" id="3.30.870.10">
    <property type="entry name" value="Endonuclease Chain A"/>
    <property type="match status" value="2"/>
</dbReference>
<dbReference type="EMBL" id="JACHHZ010000005">
    <property type="protein sequence ID" value="MBB6095137.1"/>
    <property type="molecule type" value="Genomic_DNA"/>
</dbReference>
<dbReference type="CDD" id="cd09113">
    <property type="entry name" value="PLDc_ymdC_like_2"/>
    <property type="match status" value="1"/>
</dbReference>
<dbReference type="InterPro" id="IPR025202">
    <property type="entry name" value="PLD-like_dom"/>
</dbReference>
<dbReference type="Pfam" id="PF13091">
    <property type="entry name" value="PLDc_2"/>
    <property type="match status" value="2"/>
</dbReference>
<feature type="domain" description="PLD phosphodiesterase" evidence="1">
    <location>
        <begin position="392"/>
        <end position="419"/>
    </location>
</feature>